<feature type="domain" description="LTD" evidence="5">
    <location>
        <begin position="498"/>
        <end position="616"/>
    </location>
</feature>
<dbReference type="GO" id="GO:0005200">
    <property type="term" value="F:structural constituent of cytoskeleton"/>
    <property type="evidence" value="ECO:0007669"/>
    <property type="project" value="TreeGrafter"/>
</dbReference>
<feature type="compositionally biased region" description="Low complexity" evidence="4">
    <location>
        <begin position="35"/>
        <end position="52"/>
    </location>
</feature>
<dbReference type="Gene3D" id="2.60.40.1260">
    <property type="entry name" value="Lamin Tail domain"/>
    <property type="match status" value="1"/>
</dbReference>
<feature type="coiled-coil region" evidence="3">
    <location>
        <begin position="375"/>
        <end position="476"/>
    </location>
</feature>
<dbReference type="Gene3D" id="1.20.5.1160">
    <property type="entry name" value="Vasodilator-stimulated phosphoprotein"/>
    <property type="match status" value="1"/>
</dbReference>
<organism evidence="7 9">
    <name type="scientific">Didymodactylos carnosus</name>
    <dbReference type="NCBI Taxonomy" id="1234261"/>
    <lineage>
        <taxon>Eukaryota</taxon>
        <taxon>Metazoa</taxon>
        <taxon>Spiralia</taxon>
        <taxon>Gnathifera</taxon>
        <taxon>Rotifera</taxon>
        <taxon>Eurotatoria</taxon>
        <taxon>Bdelloidea</taxon>
        <taxon>Philodinida</taxon>
        <taxon>Philodinidae</taxon>
        <taxon>Didymodactylos</taxon>
    </lineage>
</organism>
<evidence type="ECO:0000256" key="2">
    <source>
        <dbReference type="ARBA" id="ARBA00023054"/>
    </source>
</evidence>
<evidence type="ECO:0000259" key="5">
    <source>
        <dbReference type="PROSITE" id="PS51841"/>
    </source>
</evidence>
<evidence type="ECO:0000259" key="6">
    <source>
        <dbReference type="PROSITE" id="PS51842"/>
    </source>
</evidence>
<evidence type="ECO:0000313" key="8">
    <source>
        <dbReference type="EMBL" id="CAF3550021.1"/>
    </source>
</evidence>
<dbReference type="Proteomes" id="UP000663829">
    <property type="component" value="Unassembled WGS sequence"/>
</dbReference>
<dbReference type="PANTHER" id="PTHR45721">
    <property type="entry name" value="LAMIN DM0-RELATED"/>
    <property type="match status" value="1"/>
</dbReference>
<dbReference type="InterPro" id="IPR001322">
    <property type="entry name" value="Lamin_tail_dom"/>
</dbReference>
<dbReference type="OrthoDB" id="2441647at2759"/>
<dbReference type="GO" id="GO:0005882">
    <property type="term" value="C:intermediate filament"/>
    <property type="evidence" value="ECO:0007669"/>
    <property type="project" value="UniProtKB-KW"/>
</dbReference>
<gene>
    <name evidence="7" type="ORF">GPM918_LOCUS1775</name>
    <name evidence="8" type="ORF">SRO942_LOCUS1775</name>
</gene>
<protein>
    <recommendedName>
        <fullName evidence="10">Lamin</fullName>
    </recommendedName>
</protein>
<dbReference type="EMBL" id="CAJOBC010000177">
    <property type="protein sequence ID" value="CAF3550021.1"/>
    <property type="molecule type" value="Genomic_DNA"/>
</dbReference>
<evidence type="ECO:0000256" key="4">
    <source>
        <dbReference type="SAM" id="MobiDB-lite"/>
    </source>
</evidence>
<dbReference type="GO" id="GO:0090435">
    <property type="term" value="P:protein localization to nuclear envelope"/>
    <property type="evidence" value="ECO:0007669"/>
    <property type="project" value="TreeGrafter"/>
</dbReference>
<dbReference type="Proteomes" id="UP000681722">
    <property type="component" value="Unassembled WGS sequence"/>
</dbReference>
<evidence type="ECO:0000313" key="7">
    <source>
        <dbReference type="EMBL" id="CAF0768208.1"/>
    </source>
</evidence>
<feature type="domain" description="IF rod" evidence="6">
    <location>
        <begin position="119"/>
        <end position="477"/>
    </location>
</feature>
<reference evidence="7" key="1">
    <citation type="submission" date="2021-02" db="EMBL/GenBank/DDBJ databases">
        <authorList>
            <person name="Nowell W R."/>
        </authorList>
    </citation>
    <scope>NUCLEOTIDE SEQUENCE</scope>
</reference>
<comment type="caution">
    <text evidence="7">The sequence shown here is derived from an EMBL/GenBank/DDBJ whole genome shotgun (WGS) entry which is preliminary data.</text>
</comment>
<dbReference type="SUPFAM" id="SSF64593">
    <property type="entry name" value="Intermediate filament protein, coiled coil region"/>
    <property type="match status" value="2"/>
</dbReference>
<proteinExistence type="predicted"/>
<evidence type="ECO:0000313" key="9">
    <source>
        <dbReference type="Proteomes" id="UP000663829"/>
    </source>
</evidence>
<dbReference type="PROSITE" id="PS51841">
    <property type="entry name" value="LTD"/>
    <property type="match status" value="1"/>
</dbReference>
<dbReference type="Pfam" id="PF00932">
    <property type="entry name" value="LTD"/>
    <property type="match status" value="1"/>
</dbReference>
<dbReference type="EMBL" id="CAJNOQ010000177">
    <property type="protein sequence ID" value="CAF0768208.1"/>
    <property type="molecule type" value="Genomic_DNA"/>
</dbReference>
<evidence type="ECO:0000256" key="1">
    <source>
        <dbReference type="ARBA" id="ARBA00022754"/>
    </source>
</evidence>
<dbReference type="GO" id="GO:0006998">
    <property type="term" value="P:nuclear envelope organization"/>
    <property type="evidence" value="ECO:0007669"/>
    <property type="project" value="TreeGrafter"/>
</dbReference>
<dbReference type="AlphaFoldDB" id="A0A813QHR3"/>
<keyword evidence="2 3" id="KW-0175">Coiled coil</keyword>
<dbReference type="GO" id="GO:0051664">
    <property type="term" value="P:nuclear pore localization"/>
    <property type="evidence" value="ECO:0007669"/>
    <property type="project" value="TreeGrafter"/>
</dbReference>
<accession>A0A813QHR3</accession>
<keyword evidence="9" id="KW-1185">Reference proteome</keyword>
<dbReference type="GO" id="GO:0007097">
    <property type="term" value="P:nuclear migration"/>
    <property type="evidence" value="ECO:0007669"/>
    <property type="project" value="TreeGrafter"/>
</dbReference>
<dbReference type="GO" id="GO:0005652">
    <property type="term" value="C:nuclear lamina"/>
    <property type="evidence" value="ECO:0007669"/>
    <property type="project" value="TreeGrafter"/>
</dbReference>
<evidence type="ECO:0000256" key="3">
    <source>
        <dbReference type="SAM" id="Coils"/>
    </source>
</evidence>
<name>A0A813QHR3_9BILA</name>
<dbReference type="PROSITE" id="PS51842">
    <property type="entry name" value="IF_ROD_2"/>
    <property type="match status" value="1"/>
</dbReference>
<dbReference type="PANTHER" id="PTHR45721:SF12">
    <property type="entry name" value="INTERMEDIATE FILAMENT PROTEIN IFA-1"/>
    <property type="match status" value="1"/>
</dbReference>
<feature type="compositionally biased region" description="Polar residues" evidence="4">
    <location>
        <begin position="78"/>
        <end position="108"/>
    </location>
</feature>
<dbReference type="SUPFAM" id="SSF74853">
    <property type="entry name" value="Lamin A/C globular tail domain"/>
    <property type="match status" value="1"/>
</dbReference>
<dbReference type="Pfam" id="PF00038">
    <property type="entry name" value="Filament"/>
    <property type="match status" value="1"/>
</dbReference>
<dbReference type="InterPro" id="IPR039008">
    <property type="entry name" value="IF_rod_dom"/>
</dbReference>
<feature type="region of interest" description="Disordered" evidence="4">
    <location>
        <begin position="9"/>
        <end position="108"/>
    </location>
</feature>
<evidence type="ECO:0008006" key="10">
    <source>
        <dbReference type="Google" id="ProtNLM"/>
    </source>
</evidence>
<dbReference type="GO" id="GO:0031507">
    <property type="term" value="P:heterochromatin formation"/>
    <property type="evidence" value="ECO:0007669"/>
    <property type="project" value="TreeGrafter"/>
</dbReference>
<sequence>MSSALYMYVDQINPKQSQFDTTSASTPPPPPPPSTTKMMPSDSHLSSGLSRSVQIDSGRRLTDDSIISTNDIRRTPTPRIQQQNDSTSFTSSTQSILQKRSATSNTQVTADLRDRHIREKNELNDLNQRFSGYVATVKSLEHYNAKLTKQLDEITKSWGLQSQQVVQIHTPLLDRLRHDVNDNMLDEADWETRLRRSHYTIDNYRQLINDETQWNDKQEAKRASLKAEYDNSCIELTNLQKSYKQVEEQLKNLLKHREDLLQDIENLNEQSYKTTMDRIRLDLQVQTLREEIPFLNDIHSHLISEFDQLKPTTAIDTQSFYRQELEKAIRDIRKDFQEQHNIQRAQMEERYKVKIEEIHNEMNNVAPLQERMGALNKIKEEIKMTQNDITDASKILAREKETYKGLQDKFLKMEEDLKYNREKQFGINDAVNKDLMAVQNRIQILSQEIERIETSNVTLEQEIAVYRRLIESETNRLPPPPIEPPTPEPLQVIGSELGRVFNRIIKKGPISIKECAPSGKFIILENASTDKDVDVSNWVIRRRVDGNPDIQYVIPYGLTIKRGKELKIYARNAQGYQRPPYEIINDKIDSWGMGIDMETKVYNEQNEEKAAHSQKLVFGPDTSRDLS</sequence>
<keyword evidence="1" id="KW-0403">Intermediate filament</keyword>
<dbReference type="InterPro" id="IPR036415">
    <property type="entry name" value="Lamin_tail_dom_sf"/>
</dbReference>
<feature type="coiled-coil region" evidence="3">
    <location>
        <begin position="229"/>
        <end position="270"/>
    </location>
</feature>
<feature type="region of interest" description="Disordered" evidence="4">
    <location>
        <begin position="605"/>
        <end position="627"/>
    </location>
</feature>